<dbReference type="PANTHER" id="PTHR24148">
    <property type="entry name" value="ANKYRIN REPEAT DOMAIN-CONTAINING PROTEIN 39 HOMOLOG-RELATED"/>
    <property type="match status" value="1"/>
</dbReference>
<feature type="domain" description="Heterokaryon incompatibility" evidence="1">
    <location>
        <begin position="95"/>
        <end position="228"/>
    </location>
</feature>
<keyword evidence="3" id="KW-1185">Reference proteome</keyword>
<dbReference type="InterPro" id="IPR052895">
    <property type="entry name" value="HetReg/Transcr_Mod"/>
</dbReference>
<accession>A0A6G1JM90</accession>
<sequence>MSVTSTCLHSYIGESSNGVRRCALCGTTLLKSPLTHKAMALASPQNSTNPVQYKYADLNLERGQEIRLVVIQPRHGVEPIRFNIIHVNLDDGPTYRAVPYTWVTETGDQSRSRLIHCMDGTVLPITMNCEAALRRFRMIDRVQHLWVDSICIHQENLKERKHQVGLMDQIYSKAMAVKIHINRPEYDFSLVFYWLKSEESLPIDHETECGVEELLNSRYFSRVWVIQEVVLANAIVLFVNNYSTALSDRNLLRLRSFCSNRHRSIPAPLERGLLGSRSLHACLDITKYSLASDLSIAFDYSLILPVVHTYAAVAILAQERTLGLIHHAIYYQAHSQARIPPAFVFSRDFSSSSRRDRYQVDTDLPSWVPLQWHSTVRSSCMWPWVEPKLEIKFKICLQKSTDADLEGLKRNTSAIIGLASREFQGFGYLICPRLRIRAHTIDKVGSGTIHDVSSILASKMQGEEWHNRPELSWVLPYFRRSCELCKSRRFNRGTRWWSDPVLSNEPCDLFAFLIRFAYDYRDNNYRILQTSSSIGFSSLECQKGDEVSAIEGAATPIILRHIQGGVYTVVGHCYLWTVGTVNPWTPTERKDPWMCSLHDRSWELREQYGIGFRGMSSSKIGDVKSQIRFIELR</sequence>
<name>A0A6G1JM90_9PLEO</name>
<organism evidence="2 3">
    <name type="scientific">Lentithecium fluviatile CBS 122367</name>
    <dbReference type="NCBI Taxonomy" id="1168545"/>
    <lineage>
        <taxon>Eukaryota</taxon>
        <taxon>Fungi</taxon>
        <taxon>Dikarya</taxon>
        <taxon>Ascomycota</taxon>
        <taxon>Pezizomycotina</taxon>
        <taxon>Dothideomycetes</taxon>
        <taxon>Pleosporomycetidae</taxon>
        <taxon>Pleosporales</taxon>
        <taxon>Massarineae</taxon>
        <taxon>Lentitheciaceae</taxon>
        <taxon>Lentithecium</taxon>
    </lineage>
</organism>
<reference evidence="2" key="1">
    <citation type="journal article" date="2020" name="Stud. Mycol.">
        <title>101 Dothideomycetes genomes: a test case for predicting lifestyles and emergence of pathogens.</title>
        <authorList>
            <person name="Haridas S."/>
            <person name="Albert R."/>
            <person name="Binder M."/>
            <person name="Bloem J."/>
            <person name="Labutti K."/>
            <person name="Salamov A."/>
            <person name="Andreopoulos B."/>
            <person name="Baker S."/>
            <person name="Barry K."/>
            <person name="Bills G."/>
            <person name="Bluhm B."/>
            <person name="Cannon C."/>
            <person name="Castanera R."/>
            <person name="Culley D."/>
            <person name="Daum C."/>
            <person name="Ezra D."/>
            <person name="Gonzalez J."/>
            <person name="Henrissat B."/>
            <person name="Kuo A."/>
            <person name="Liang C."/>
            <person name="Lipzen A."/>
            <person name="Lutzoni F."/>
            <person name="Magnuson J."/>
            <person name="Mondo S."/>
            <person name="Nolan M."/>
            <person name="Ohm R."/>
            <person name="Pangilinan J."/>
            <person name="Park H.-J."/>
            <person name="Ramirez L."/>
            <person name="Alfaro M."/>
            <person name="Sun H."/>
            <person name="Tritt A."/>
            <person name="Yoshinaga Y."/>
            <person name="Zwiers L.-H."/>
            <person name="Turgeon B."/>
            <person name="Goodwin S."/>
            <person name="Spatafora J."/>
            <person name="Crous P."/>
            <person name="Grigoriev I."/>
        </authorList>
    </citation>
    <scope>NUCLEOTIDE SEQUENCE</scope>
    <source>
        <strain evidence="2">CBS 122367</strain>
    </source>
</reference>
<evidence type="ECO:0000313" key="2">
    <source>
        <dbReference type="EMBL" id="KAF2691606.1"/>
    </source>
</evidence>
<proteinExistence type="predicted"/>
<dbReference type="PANTHER" id="PTHR24148:SF73">
    <property type="entry name" value="HET DOMAIN PROTEIN (AFU_ORTHOLOGUE AFUA_8G01020)"/>
    <property type="match status" value="1"/>
</dbReference>
<gene>
    <name evidence="2" type="ORF">K458DRAFT_482359</name>
</gene>
<protein>
    <recommendedName>
        <fullName evidence="1">Heterokaryon incompatibility domain-containing protein</fullName>
    </recommendedName>
</protein>
<dbReference type="Proteomes" id="UP000799291">
    <property type="component" value="Unassembled WGS sequence"/>
</dbReference>
<dbReference type="Pfam" id="PF06985">
    <property type="entry name" value="HET"/>
    <property type="match status" value="1"/>
</dbReference>
<dbReference type="AlphaFoldDB" id="A0A6G1JM90"/>
<evidence type="ECO:0000313" key="3">
    <source>
        <dbReference type="Proteomes" id="UP000799291"/>
    </source>
</evidence>
<dbReference type="OrthoDB" id="2157530at2759"/>
<dbReference type="InterPro" id="IPR010730">
    <property type="entry name" value="HET"/>
</dbReference>
<evidence type="ECO:0000259" key="1">
    <source>
        <dbReference type="Pfam" id="PF06985"/>
    </source>
</evidence>
<dbReference type="EMBL" id="MU005569">
    <property type="protein sequence ID" value="KAF2691606.1"/>
    <property type="molecule type" value="Genomic_DNA"/>
</dbReference>